<sequence length="202" mass="22108">MTASIGIAFLLLFASAESLSDAEQHNIDGLTKQEHVNVVNKARLEVAKEHKIANMHELTWDTALESKIEMKTCDYSPGPDYAVLSYPYHSLMSMLHVQTIGENPMREPHFHPLQTKIACRTVTCRKNGSQMSGICLIGPENSLAKESDIKHGEPGSECRGGNVKNWLCVSAAGMESKDDEKVVSSASMQIALLSFAFGLIMA</sequence>
<dbReference type="SUPFAM" id="SSF55797">
    <property type="entry name" value="PR-1-like"/>
    <property type="match status" value="1"/>
</dbReference>
<evidence type="ECO:0008006" key="4">
    <source>
        <dbReference type="Google" id="ProtNLM"/>
    </source>
</evidence>
<dbReference type="InterPro" id="IPR035940">
    <property type="entry name" value="CAP_sf"/>
</dbReference>
<feature type="signal peptide" evidence="1">
    <location>
        <begin position="1"/>
        <end position="18"/>
    </location>
</feature>
<dbReference type="EMBL" id="DS268635">
    <property type="protein sequence ID" value="EFO96043.1"/>
    <property type="molecule type" value="Genomic_DNA"/>
</dbReference>
<name>E3NFD7_CAERE</name>
<proteinExistence type="predicted"/>
<evidence type="ECO:0000313" key="3">
    <source>
        <dbReference type="Proteomes" id="UP000008281"/>
    </source>
</evidence>
<dbReference type="OMA" id="QTIMINI"/>
<evidence type="ECO:0000256" key="1">
    <source>
        <dbReference type="SAM" id="SignalP"/>
    </source>
</evidence>
<dbReference type="HOGENOM" id="CLU_086463_3_0_1"/>
<dbReference type="Proteomes" id="UP000008281">
    <property type="component" value="Unassembled WGS sequence"/>
</dbReference>
<dbReference type="AlphaFoldDB" id="E3NFD7"/>
<protein>
    <recommendedName>
        <fullName evidence="4">SCP domain-containing protein</fullName>
    </recommendedName>
</protein>
<organism evidence="3">
    <name type="scientific">Caenorhabditis remanei</name>
    <name type="common">Caenorhabditis vulgaris</name>
    <dbReference type="NCBI Taxonomy" id="31234"/>
    <lineage>
        <taxon>Eukaryota</taxon>
        <taxon>Metazoa</taxon>
        <taxon>Ecdysozoa</taxon>
        <taxon>Nematoda</taxon>
        <taxon>Chromadorea</taxon>
        <taxon>Rhabditida</taxon>
        <taxon>Rhabditina</taxon>
        <taxon>Rhabditomorpha</taxon>
        <taxon>Rhabditoidea</taxon>
        <taxon>Rhabditidae</taxon>
        <taxon>Peloderinae</taxon>
        <taxon>Caenorhabditis</taxon>
    </lineage>
</organism>
<dbReference type="Gene3D" id="3.40.33.10">
    <property type="entry name" value="CAP"/>
    <property type="match status" value="1"/>
</dbReference>
<keyword evidence="1" id="KW-0732">Signal</keyword>
<reference evidence="2" key="1">
    <citation type="submission" date="2007-07" db="EMBL/GenBank/DDBJ databases">
        <title>PCAP assembly of the Caenorhabditis remanei genome.</title>
        <authorList>
            <consortium name="The Caenorhabditis remanei Sequencing Consortium"/>
            <person name="Wilson R.K."/>
        </authorList>
    </citation>
    <scope>NUCLEOTIDE SEQUENCE [LARGE SCALE GENOMIC DNA]</scope>
    <source>
        <strain evidence="2">PB4641</strain>
    </source>
</reference>
<evidence type="ECO:0000313" key="2">
    <source>
        <dbReference type="EMBL" id="EFO96043.1"/>
    </source>
</evidence>
<accession>E3NFD7</accession>
<gene>
    <name evidence="2" type="ORF">CRE_20557</name>
</gene>
<keyword evidence="3" id="KW-1185">Reference proteome</keyword>
<dbReference type="InParanoid" id="E3NFD7"/>
<dbReference type="FunCoup" id="E3NFD7">
    <property type="interactions" value="1118"/>
</dbReference>
<feature type="chain" id="PRO_5003178529" description="SCP domain-containing protein" evidence="1">
    <location>
        <begin position="19"/>
        <end position="202"/>
    </location>
</feature>